<evidence type="ECO:0000313" key="3">
    <source>
        <dbReference type="EMBL" id="AZG78213.1"/>
    </source>
</evidence>
<dbReference type="Proteomes" id="UP000273982">
    <property type="component" value="Chromosome"/>
</dbReference>
<dbReference type="InterPro" id="IPR023393">
    <property type="entry name" value="START-like_dom_sf"/>
</dbReference>
<dbReference type="SUPFAM" id="SSF55961">
    <property type="entry name" value="Bet v1-like"/>
    <property type="match status" value="1"/>
</dbReference>
<evidence type="ECO:0000313" key="4">
    <source>
        <dbReference type="Proteomes" id="UP000273982"/>
    </source>
</evidence>
<evidence type="ECO:0000256" key="1">
    <source>
        <dbReference type="ARBA" id="ARBA00006817"/>
    </source>
</evidence>
<organism evidence="3 4">
    <name type="scientific">Methylocystis rosea</name>
    <dbReference type="NCBI Taxonomy" id="173366"/>
    <lineage>
        <taxon>Bacteria</taxon>
        <taxon>Pseudomonadati</taxon>
        <taxon>Pseudomonadota</taxon>
        <taxon>Alphaproteobacteria</taxon>
        <taxon>Hyphomicrobiales</taxon>
        <taxon>Methylocystaceae</taxon>
        <taxon>Methylocystis</taxon>
    </lineage>
</organism>
<protein>
    <submittedName>
        <fullName evidence="3">SRPBCC domain-containing protein</fullName>
    </submittedName>
</protein>
<feature type="domain" description="Activator of Hsp90 ATPase homologue 1/2-like C-terminal" evidence="2">
    <location>
        <begin position="18"/>
        <end position="148"/>
    </location>
</feature>
<sequence length="156" mass="17584">MLDATQTRSLTTEKDLEHPIEAVWRAMTDSEWLAVWFFPNDVEPVVGHKFTIWSRPIERWDGEFKCQVLAVEPGRMLRFSWSGGDDELKGFGRYIDTTVTWTISQLPDGGTHFVFVQDGIDAAPTADAVYDVMLKGSQSVLNSLAKRLPDLIEHGA</sequence>
<dbReference type="Gene3D" id="3.30.530.20">
    <property type="match status" value="1"/>
</dbReference>
<accession>A0A3G8M8A6</accession>
<gene>
    <name evidence="3" type="ORF">EHO51_16580</name>
</gene>
<evidence type="ECO:0000259" key="2">
    <source>
        <dbReference type="Pfam" id="PF08327"/>
    </source>
</evidence>
<dbReference type="KEGG" id="mros:EHO51_16580"/>
<reference evidence="3 4" key="1">
    <citation type="submission" date="2018-11" db="EMBL/GenBank/DDBJ databases">
        <title>Genome squencing of methanotrophic bacteria isolated from alkaline groundwater in Korea.</title>
        <authorList>
            <person name="Nguyen L.N."/>
        </authorList>
    </citation>
    <scope>NUCLEOTIDE SEQUENCE [LARGE SCALE GENOMIC DNA]</scope>
    <source>
        <strain evidence="3 4">GW6</strain>
    </source>
</reference>
<name>A0A3G8M8A6_9HYPH</name>
<dbReference type="AlphaFoldDB" id="A0A3G8M8A6"/>
<dbReference type="Pfam" id="PF08327">
    <property type="entry name" value="AHSA1"/>
    <property type="match status" value="1"/>
</dbReference>
<proteinExistence type="inferred from homology"/>
<comment type="similarity">
    <text evidence="1">Belongs to the AHA1 family.</text>
</comment>
<dbReference type="EMBL" id="CP034086">
    <property type="protein sequence ID" value="AZG78213.1"/>
    <property type="molecule type" value="Genomic_DNA"/>
</dbReference>
<dbReference type="RefSeq" id="WP_124739798.1">
    <property type="nucleotide sequence ID" value="NZ_CP034086.1"/>
</dbReference>
<dbReference type="CDD" id="cd07814">
    <property type="entry name" value="SRPBCC_CalC_Aha1-like"/>
    <property type="match status" value="1"/>
</dbReference>
<dbReference type="InterPro" id="IPR013538">
    <property type="entry name" value="ASHA1/2-like_C"/>
</dbReference>